<protein>
    <submittedName>
        <fullName evidence="11">Glycoside hydrolase family 43</fullName>
    </submittedName>
</protein>
<reference evidence="11" key="2">
    <citation type="journal article" date="2023" name="IMA Fungus">
        <title>Comparative genomic study of the Penicillium genus elucidates a diverse pangenome and 15 lateral gene transfer events.</title>
        <authorList>
            <person name="Petersen C."/>
            <person name="Sorensen T."/>
            <person name="Nielsen M.R."/>
            <person name="Sondergaard T.E."/>
            <person name="Sorensen J.L."/>
            <person name="Fitzpatrick D.A."/>
            <person name="Frisvad J.C."/>
            <person name="Nielsen K.L."/>
        </authorList>
    </citation>
    <scope>NUCLEOTIDE SEQUENCE</scope>
    <source>
        <strain evidence="11">IBT 34128</strain>
    </source>
</reference>
<keyword evidence="12" id="KW-1185">Reference proteome</keyword>
<evidence type="ECO:0000256" key="5">
    <source>
        <dbReference type="ARBA" id="ARBA00023295"/>
    </source>
</evidence>
<accession>A0A9W9GAR7</accession>
<keyword evidence="3 10" id="KW-0732">Signal</keyword>
<dbReference type="EMBL" id="JAPMSZ010000001">
    <property type="protein sequence ID" value="KAJ5115054.1"/>
    <property type="molecule type" value="Genomic_DNA"/>
</dbReference>
<feature type="site" description="Important for catalytic activity, responsible for pKa modulation of the active site Glu and correct orientation of both the proton donor and substrate" evidence="7">
    <location>
        <position position="173"/>
    </location>
</feature>
<gene>
    <name evidence="11" type="ORF">NUU61_000813</name>
</gene>
<keyword evidence="4 8" id="KW-0378">Hydrolase</keyword>
<dbReference type="GeneID" id="81390564"/>
<keyword evidence="5 8" id="KW-0326">Glycosidase</keyword>
<comment type="pathway">
    <text evidence="1">Glycan metabolism; L-arabinan degradation.</text>
</comment>
<comment type="caution">
    <text evidence="11">The sequence shown here is derived from an EMBL/GenBank/DDBJ whole genome shotgun (WGS) entry which is preliminary data.</text>
</comment>
<dbReference type="RefSeq" id="XP_056516246.1">
    <property type="nucleotide sequence ID" value="XM_056651396.1"/>
</dbReference>
<dbReference type="Pfam" id="PF04616">
    <property type="entry name" value="Glyco_hydro_43"/>
    <property type="match status" value="1"/>
</dbReference>
<reference evidence="11" key="1">
    <citation type="submission" date="2022-11" db="EMBL/GenBank/DDBJ databases">
        <authorList>
            <person name="Petersen C."/>
        </authorList>
    </citation>
    <scope>NUCLEOTIDE SEQUENCE</scope>
    <source>
        <strain evidence="11">IBT 34128</strain>
    </source>
</reference>
<evidence type="ECO:0000256" key="6">
    <source>
        <dbReference type="PIRSR" id="PIRSR606710-1"/>
    </source>
</evidence>
<comment type="similarity">
    <text evidence="2 8">Belongs to the glycosyl hydrolase 43 family.</text>
</comment>
<dbReference type="SUPFAM" id="SSF75005">
    <property type="entry name" value="Arabinanase/levansucrase/invertase"/>
    <property type="match status" value="1"/>
</dbReference>
<dbReference type="Gene3D" id="2.115.10.20">
    <property type="entry name" value="Glycosyl hydrolase domain, family 43"/>
    <property type="match status" value="1"/>
</dbReference>
<name>A0A9W9GAR7_9EURO</name>
<dbReference type="PANTHER" id="PTHR43301:SF5">
    <property type="entry name" value="ARABINAN ENDO-1,5-ALPHA-L-ARABINOSIDASE D-RELATED"/>
    <property type="match status" value="1"/>
</dbReference>
<evidence type="ECO:0000313" key="11">
    <source>
        <dbReference type="EMBL" id="KAJ5115054.1"/>
    </source>
</evidence>
<proteinExistence type="inferred from homology"/>
<dbReference type="InterPro" id="IPR050727">
    <property type="entry name" value="GH43_arabinanases"/>
</dbReference>
<evidence type="ECO:0000256" key="8">
    <source>
        <dbReference type="RuleBase" id="RU361187"/>
    </source>
</evidence>
<dbReference type="PANTHER" id="PTHR43301">
    <property type="entry name" value="ARABINAN ENDO-1,5-ALPHA-L-ARABINOSIDASE"/>
    <property type="match status" value="1"/>
</dbReference>
<dbReference type="CDD" id="cd18831">
    <property type="entry name" value="GH43_AnAbnA-like"/>
    <property type="match status" value="1"/>
</dbReference>
<dbReference type="Proteomes" id="UP001141434">
    <property type="component" value="Unassembled WGS sequence"/>
</dbReference>
<dbReference type="GO" id="GO:0004553">
    <property type="term" value="F:hydrolase activity, hydrolyzing O-glycosyl compounds"/>
    <property type="evidence" value="ECO:0007669"/>
    <property type="project" value="InterPro"/>
</dbReference>
<dbReference type="InterPro" id="IPR023296">
    <property type="entry name" value="Glyco_hydro_beta-prop_sf"/>
</dbReference>
<evidence type="ECO:0000256" key="7">
    <source>
        <dbReference type="PIRSR" id="PIRSR606710-2"/>
    </source>
</evidence>
<feature type="signal peptide" evidence="10">
    <location>
        <begin position="1"/>
        <end position="19"/>
    </location>
</feature>
<evidence type="ECO:0000313" key="12">
    <source>
        <dbReference type="Proteomes" id="UP001141434"/>
    </source>
</evidence>
<dbReference type="OrthoDB" id="195678at2759"/>
<feature type="active site" description="Proton donor" evidence="6">
    <location>
        <position position="230"/>
    </location>
</feature>
<dbReference type="InterPro" id="IPR006710">
    <property type="entry name" value="Glyco_hydro_43"/>
</dbReference>
<evidence type="ECO:0000256" key="1">
    <source>
        <dbReference type="ARBA" id="ARBA00004834"/>
    </source>
</evidence>
<sequence>MHLRTPALLLTALASQVSARLWPQTSPNLDAPQVFQTTDQLPLANPGHITAHDPNVLKHGDHYYLFKGGWGVSILKSKDMSGPWEEVGRVLDDDSVIEKGNRSWPWAPTTIEKNGLFYCYYAVSQQGSRNSAVGVATTTDINRSGWHDHGALINTGFGDHADAYPFTVTNAIDPAFITDEHNKSYLIYGSFWDGIWKLPLSDDLLSIKNPSEPEAVQLVYLPDLELKPIEGAWMSYRDGYYYTWFSHGECCDLEKQFPNAGQEYSIRVGRSKSVNGPFVDRDNIGLLDGGGTIVYGSNHGIVYAPGGLGVVSGHGSKRDILYYHYLNTTIGFEFEKAHLGWNALEYEDGWPVVVDGVNLEPTTSSPDPNGAASATIITSTSTSTGTSSSSSAGAGSGTTSSPSPSASYSAGSIIGLPGWSRTMILMGSWLYMWT</sequence>
<evidence type="ECO:0000256" key="2">
    <source>
        <dbReference type="ARBA" id="ARBA00009865"/>
    </source>
</evidence>
<feature type="active site" description="Proton acceptor" evidence="6">
    <location>
        <position position="53"/>
    </location>
</feature>
<evidence type="ECO:0000256" key="9">
    <source>
        <dbReference type="SAM" id="MobiDB-lite"/>
    </source>
</evidence>
<dbReference type="AlphaFoldDB" id="A0A9W9GAR7"/>
<dbReference type="GO" id="GO:0005975">
    <property type="term" value="P:carbohydrate metabolic process"/>
    <property type="evidence" value="ECO:0007669"/>
    <property type="project" value="InterPro"/>
</dbReference>
<feature type="region of interest" description="Disordered" evidence="9">
    <location>
        <begin position="379"/>
        <end position="406"/>
    </location>
</feature>
<evidence type="ECO:0000256" key="10">
    <source>
        <dbReference type="SAM" id="SignalP"/>
    </source>
</evidence>
<feature type="chain" id="PRO_5040907440" evidence="10">
    <location>
        <begin position="20"/>
        <end position="434"/>
    </location>
</feature>
<organism evidence="11 12">
    <name type="scientific">Penicillium alfredii</name>
    <dbReference type="NCBI Taxonomy" id="1506179"/>
    <lineage>
        <taxon>Eukaryota</taxon>
        <taxon>Fungi</taxon>
        <taxon>Dikarya</taxon>
        <taxon>Ascomycota</taxon>
        <taxon>Pezizomycotina</taxon>
        <taxon>Eurotiomycetes</taxon>
        <taxon>Eurotiomycetidae</taxon>
        <taxon>Eurotiales</taxon>
        <taxon>Aspergillaceae</taxon>
        <taxon>Penicillium</taxon>
    </lineage>
</organism>
<evidence type="ECO:0000256" key="4">
    <source>
        <dbReference type="ARBA" id="ARBA00022801"/>
    </source>
</evidence>
<evidence type="ECO:0000256" key="3">
    <source>
        <dbReference type="ARBA" id="ARBA00022729"/>
    </source>
</evidence>